<feature type="region of interest" description="Disordered" evidence="1">
    <location>
        <begin position="142"/>
        <end position="180"/>
    </location>
</feature>
<feature type="compositionally biased region" description="Basic and acidic residues" evidence="1">
    <location>
        <begin position="154"/>
        <end position="171"/>
    </location>
</feature>
<dbReference type="Proteomes" id="UP000694843">
    <property type="component" value="Unplaced"/>
</dbReference>
<proteinExistence type="predicted"/>
<gene>
    <name evidence="4" type="primary">LOC125178363</name>
</gene>
<evidence type="ECO:0000256" key="1">
    <source>
        <dbReference type="SAM" id="MobiDB-lite"/>
    </source>
</evidence>
<feature type="signal peptide" evidence="2">
    <location>
        <begin position="1"/>
        <end position="17"/>
    </location>
</feature>
<keyword evidence="2" id="KW-0732">Signal</keyword>
<evidence type="ECO:0000313" key="3">
    <source>
        <dbReference type="Proteomes" id="UP000694843"/>
    </source>
</evidence>
<feature type="region of interest" description="Disordered" evidence="1">
    <location>
        <begin position="433"/>
        <end position="452"/>
    </location>
</feature>
<feature type="compositionally biased region" description="Polar residues" evidence="1">
    <location>
        <begin position="142"/>
        <end position="153"/>
    </location>
</feature>
<evidence type="ECO:0000256" key="2">
    <source>
        <dbReference type="SAM" id="SignalP"/>
    </source>
</evidence>
<name>A0A979FNW0_HYAAZ</name>
<keyword evidence="3" id="KW-1185">Reference proteome</keyword>
<dbReference type="KEGG" id="hazt:125178363"/>
<evidence type="ECO:0000313" key="4">
    <source>
        <dbReference type="RefSeq" id="XP_047737874.1"/>
    </source>
</evidence>
<feature type="chain" id="PRO_5037455762" evidence="2">
    <location>
        <begin position="18"/>
        <end position="682"/>
    </location>
</feature>
<accession>A0A979FNW0</accession>
<dbReference type="RefSeq" id="XP_047737874.1">
    <property type="nucleotide sequence ID" value="XM_047881918.1"/>
</dbReference>
<reference evidence="4" key="1">
    <citation type="submission" date="2025-08" db="UniProtKB">
        <authorList>
            <consortium name="RefSeq"/>
        </authorList>
    </citation>
    <scope>IDENTIFICATION</scope>
    <source>
        <tissue evidence="4">Whole organism</tissue>
    </source>
</reference>
<dbReference type="GeneID" id="125178363"/>
<protein>
    <submittedName>
        <fullName evidence="4">Uncharacterized protein LOC125178363 isoform X1</fullName>
    </submittedName>
</protein>
<sequence>MKIACLVVLFCATATRGTREQIAAHQNESFRPDEATGADLEQAHNLNVDEAREIHNVDDENLEKWTIVDVVNATMTLVDGKLVPVHDVFSLAGDKNVGLGTQGSVHDSALPLEPQQASSSDSYLKFDDQALDASHDVQNFTSGLHSSTVNSHISKQDDGGSSKGETFERGNENPSIVFPNSDFGESKEFLGINSNPVTESPMQAVESDGNDINEERRNLDEMEPNIQLTFSLIDSVTKFSAPQTSTNTVFSNPESAHSLPDHMTKPSSTLKITFTSTESVILFPQSLLRSKVLKGDQQFVKDKYISEAHDFVPTAGAIANNNSNNSDNTPNLKLSAEHSVRSDVMSADAITAEDMRKSDEWKAKITTEPTKYSMIHTENVLRDVKLKNEYNSSVESTIQPSFTVEFYPSVSKDPTPALQPLIINTSAISNPGSGKIETNIDGESVPSTRPFKTSPLPSVTKYEEYNTSVTMNLFDASEVPHLLELHVNRFEERQRIHPALREQAAVTDTYNRTALFGRLSKISASKKIIHSDTYVNMTKLATRTTAWTFNEVGIPDAPSSTTKNASGGSNVSTITVFKTLVVKDDEVIGTFGAAGFRRRNLDFGTAWNNFPTTTIGWPDSLKESMASLSAVCRTRTSTTTKTVYETNVRPQDVVLTHTLVRTLFAVSTRTINRFRHTAHSCP</sequence>
<dbReference type="AlphaFoldDB" id="A0A979FNW0"/>
<organism evidence="3 4">
    <name type="scientific">Hyalella azteca</name>
    <name type="common">Amphipod</name>
    <dbReference type="NCBI Taxonomy" id="294128"/>
    <lineage>
        <taxon>Eukaryota</taxon>
        <taxon>Metazoa</taxon>
        <taxon>Ecdysozoa</taxon>
        <taxon>Arthropoda</taxon>
        <taxon>Crustacea</taxon>
        <taxon>Multicrustacea</taxon>
        <taxon>Malacostraca</taxon>
        <taxon>Eumalacostraca</taxon>
        <taxon>Peracarida</taxon>
        <taxon>Amphipoda</taxon>
        <taxon>Senticaudata</taxon>
        <taxon>Talitrida</taxon>
        <taxon>Talitroidea</taxon>
        <taxon>Hyalellidae</taxon>
        <taxon>Hyalella</taxon>
    </lineage>
</organism>